<accession>A0AAD4BT48</accession>
<evidence type="ECO:0000313" key="1">
    <source>
        <dbReference type="EMBL" id="KAF8438658.1"/>
    </source>
</evidence>
<organism evidence="1 2">
    <name type="scientific">Boletus edulis BED1</name>
    <dbReference type="NCBI Taxonomy" id="1328754"/>
    <lineage>
        <taxon>Eukaryota</taxon>
        <taxon>Fungi</taxon>
        <taxon>Dikarya</taxon>
        <taxon>Basidiomycota</taxon>
        <taxon>Agaricomycotina</taxon>
        <taxon>Agaricomycetes</taxon>
        <taxon>Agaricomycetidae</taxon>
        <taxon>Boletales</taxon>
        <taxon>Boletineae</taxon>
        <taxon>Boletaceae</taxon>
        <taxon>Boletoideae</taxon>
        <taxon>Boletus</taxon>
    </lineage>
</organism>
<comment type="caution">
    <text evidence="1">The sequence shown here is derived from an EMBL/GenBank/DDBJ whole genome shotgun (WGS) entry which is preliminary data.</text>
</comment>
<keyword evidence="2" id="KW-1185">Reference proteome</keyword>
<dbReference type="AlphaFoldDB" id="A0AAD4BT48"/>
<dbReference type="EMBL" id="WHUW01000016">
    <property type="protein sequence ID" value="KAF8438658.1"/>
    <property type="molecule type" value="Genomic_DNA"/>
</dbReference>
<reference evidence="1" key="2">
    <citation type="journal article" date="2020" name="Nat. Commun.">
        <title>Large-scale genome sequencing of mycorrhizal fungi provides insights into the early evolution of symbiotic traits.</title>
        <authorList>
            <person name="Miyauchi S."/>
            <person name="Kiss E."/>
            <person name="Kuo A."/>
            <person name="Drula E."/>
            <person name="Kohler A."/>
            <person name="Sanchez-Garcia M."/>
            <person name="Morin E."/>
            <person name="Andreopoulos B."/>
            <person name="Barry K.W."/>
            <person name="Bonito G."/>
            <person name="Buee M."/>
            <person name="Carver A."/>
            <person name="Chen C."/>
            <person name="Cichocki N."/>
            <person name="Clum A."/>
            <person name="Culley D."/>
            <person name="Crous P.W."/>
            <person name="Fauchery L."/>
            <person name="Girlanda M."/>
            <person name="Hayes R.D."/>
            <person name="Keri Z."/>
            <person name="LaButti K."/>
            <person name="Lipzen A."/>
            <person name="Lombard V."/>
            <person name="Magnuson J."/>
            <person name="Maillard F."/>
            <person name="Murat C."/>
            <person name="Nolan M."/>
            <person name="Ohm R.A."/>
            <person name="Pangilinan J."/>
            <person name="Pereira M.F."/>
            <person name="Perotto S."/>
            <person name="Peter M."/>
            <person name="Pfister S."/>
            <person name="Riley R."/>
            <person name="Sitrit Y."/>
            <person name="Stielow J.B."/>
            <person name="Szollosi G."/>
            <person name="Zifcakova L."/>
            <person name="Stursova M."/>
            <person name="Spatafora J.W."/>
            <person name="Tedersoo L."/>
            <person name="Vaario L.M."/>
            <person name="Yamada A."/>
            <person name="Yan M."/>
            <person name="Wang P."/>
            <person name="Xu J."/>
            <person name="Bruns T."/>
            <person name="Baldrian P."/>
            <person name="Vilgalys R."/>
            <person name="Dunand C."/>
            <person name="Henrissat B."/>
            <person name="Grigoriev I.V."/>
            <person name="Hibbett D."/>
            <person name="Nagy L.G."/>
            <person name="Martin F.M."/>
        </authorList>
    </citation>
    <scope>NUCLEOTIDE SEQUENCE</scope>
    <source>
        <strain evidence="1">BED1</strain>
    </source>
</reference>
<sequence length="62" mass="7137">MKINSREHSFIAVERSWVCKFGTKTVYIGPVRRPHAVMIVSPRGLGTGKRKRHHCMRCCTPE</sequence>
<gene>
    <name evidence="1" type="ORF">L210DRAFT_3544841</name>
</gene>
<reference evidence="1" key="1">
    <citation type="submission" date="2019-10" db="EMBL/GenBank/DDBJ databases">
        <authorList>
            <consortium name="DOE Joint Genome Institute"/>
            <person name="Kuo A."/>
            <person name="Miyauchi S."/>
            <person name="Kiss E."/>
            <person name="Drula E."/>
            <person name="Kohler A."/>
            <person name="Sanchez-Garcia M."/>
            <person name="Andreopoulos B."/>
            <person name="Barry K.W."/>
            <person name="Bonito G."/>
            <person name="Buee M."/>
            <person name="Carver A."/>
            <person name="Chen C."/>
            <person name="Cichocki N."/>
            <person name="Clum A."/>
            <person name="Culley D."/>
            <person name="Crous P.W."/>
            <person name="Fauchery L."/>
            <person name="Girlanda M."/>
            <person name="Hayes R."/>
            <person name="Keri Z."/>
            <person name="LaButti K."/>
            <person name="Lipzen A."/>
            <person name="Lombard V."/>
            <person name="Magnuson J."/>
            <person name="Maillard F."/>
            <person name="Morin E."/>
            <person name="Murat C."/>
            <person name="Nolan M."/>
            <person name="Ohm R."/>
            <person name="Pangilinan J."/>
            <person name="Pereira M."/>
            <person name="Perotto S."/>
            <person name="Peter M."/>
            <person name="Riley R."/>
            <person name="Sitrit Y."/>
            <person name="Stielow B."/>
            <person name="Szollosi G."/>
            <person name="Zifcakova L."/>
            <person name="Stursova M."/>
            <person name="Spatafora J.W."/>
            <person name="Tedersoo L."/>
            <person name="Vaario L.-M."/>
            <person name="Yamada A."/>
            <person name="Yan M."/>
            <person name="Wang P."/>
            <person name="Xu J."/>
            <person name="Bruns T."/>
            <person name="Baldrian P."/>
            <person name="Vilgalys R."/>
            <person name="Henrissat B."/>
            <person name="Grigoriev I.V."/>
            <person name="Hibbett D."/>
            <person name="Nagy L.G."/>
            <person name="Martin F.M."/>
        </authorList>
    </citation>
    <scope>NUCLEOTIDE SEQUENCE</scope>
    <source>
        <strain evidence="1">BED1</strain>
    </source>
</reference>
<proteinExistence type="predicted"/>
<name>A0AAD4BT48_BOLED</name>
<evidence type="ECO:0000313" key="2">
    <source>
        <dbReference type="Proteomes" id="UP001194468"/>
    </source>
</evidence>
<dbReference type="Proteomes" id="UP001194468">
    <property type="component" value="Unassembled WGS sequence"/>
</dbReference>
<protein>
    <submittedName>
        <fullName evidence="1">Uncharacterized protein</fullName>
    </submittedName>
</protein>